<evidence type="ECO:0000313" key="2">
    <source>
        <dbReference type="Proteomes" id="UP000026915"/>
    </source>
</evidence>
<dbReference type="PANTHER" id="PTHR34676">
    <property type="entry name" value="DUF4219 DOMAIN-CONTAINING PROTEIN-RELATED"/>
    <property type="match status" value="1"/>
</dbReference>
<dbReference type="STRING" id="3641.A0A061EFH4"/>
<proteinExistence type="predicted"/>
<sequence length="209" mass="24327">MAIHFITIILGERQSIVDPPLFNGENYPYWKIRMKFFIQANNYDVQSTIVDGPHKPTKEEKEWDTNGINMVQLNAKAMHILLYALGEKEYNRVSKCESGKEIWEKLEKLYREAKKEEKFKEKPYKGQCSTCGKAIRDEESSEIQSSIQFKSCLMALKELKIMVKITFEVDRLLQHWENKFTALVKGSSPYNFSDSSALQRRRSSTATLL</sequence>
<dbReference type="AlphaFoldDB" id="A0A061EFH4"/>
<name>A0A061EFH4_THECC</name>
<accession>A0A061EFH4</accession>
<keyword evidence="2" id="KW-1185">Reference proteome</keyword>
<reference evidence="1 2" key="1">
    <citation type="journal article" date="2013" name="Genome Biol.">
        <title>The genome sequence of the most widely cultivated cacao type and its use to identify candidate genes regulating pod color.</title>
        <authorList>
            <person name="Motamayor J.C."/>
            <person name="Mockaitis K."/>
            <person name="Schmutz J."/>
            <person name="Haiminen N."/>
            <person name="Iii D.L."/>
            <person name="Cornejo O."/>
            <person name="Findley S.D."/>
            <person name="Zheng P."/>
            <person name="Utro F."/>
            <person name="Royaert S."/>
            <person name="Saski C."/>
            <person name="Jenkins J."/>
            <person name="Podicheti R."/>
            <person name="Zhao M."/>
            <person name="Scheffler B.E."/>
            <person name="Stack J.C."/>
            <person name="Feltus F.A."/>
            <person name="Mustiga G.M."/>
            <person name="Amores F."/>
            <person name="Phillips W."/>
            <person name="Marelli J.P."/>
            <person name="May G.D."/>
            <person name="Shapiro H."/>
            <person name="Ma J."/>
            <person name="Bustamante C.D."/>
            <person name="Schnell R.J."/>
            <person name="Main D."/>
            <person name="Gilbert D."/>
            <person name="Parida L."/>
            <person name="Kuhn D.N."/>
        </authorList>
    </citation>
    <scope>NUCLEOTIDE SEQUENCE [LARGE SCALE GENOMIC DNA]</scope>
    <source>
        <strain evidence="2">cv. Matina 1-6</strain>
    </source>
</reference>
<dbReference type="InParanoid" id="A0A061EFH4"/>
<evidence type="ECO:0000313" key="1">
    <source>
        <dbReference type="EMBL" id="EOY03127.1"/>
    </source>
</evidence>
<dbReference type="PANTHER" id="PTHR34676:SF8">
    <property type="entry name" value="TRANSMEMBRANE PROTEIN"/>
    <property type="match status" value="1"/>
</dbReference>
<dbReference type="Pfam" id="PF14223">
    <property type="entry name" value="Retrotran_gag_2"/>
    <property type="match status" value="1"/>
</dbReference>
<evidence type="ECO:0008006" key="3">
    <source>
        <dbReference type="Google" id="ProtNLM"/>
    </source>
</evidence>
<dbReference type="EMBL" id="CM001882">
    <property type="protein sequence ID" value="EOY03127.1"/>
    <property type="molecule type" value="Genomic_DNA"/>
</dbReference>
<dbReference type="HOGENOM" id="CLU_1317463_0_0_1"/>
<gene>
    <name evidence="1" type="ORF">TCM_017644</name>
</gene>
<organism evidence="1 2">
    <name type="scientific">Theobroma cacao</name>
    <name type="common">Cacao</name>
    <name type="synonym">Cocoa</name>
    <dbReference type="NCBI Taxonomy" id="3641"/>
    <lineage>
        <taxon>Eukaryota</taxon>
        <taxon>Viridiplantae</taxon>
        <taxon>Streptophyta</taxon>
        <taxon>Embryophyta</taxon>
        <taxon>Tracheophyta</taxon>
        <taxon>Spermatophyta</taxon>
        <taxon>Magnoliopsida</taxon>
        <taxon>eudicotyledons</taxon>
        <taxon>Gunneridae</taxon>
        <taxon>Pentapetalae</taxon>
        <taxon>rosids</taxon>
        <taxon>malvids</taxon>
        <taxon>Malvales</taxon>
        <taxon>Malvaceae</taxon>
        <taxon>Byttnerioideae</taxon>
        <taxon>Theobroma</taxon>
    </lineage>
</organism>
<dbReference type="Gramene" id="EOY03127">
    <property type="protein sequence ID" value="EOY03127"/>
    <property type="gene ID" value="TCM_017644"/>
</dbReference>
<dbReference type="Proteomes" id="UP000026915">
    <property type="component" value="Chromosome 4"/>
</dbReference>
<protein>
    <recommendedName>
        <fullName evidence="3">DUF4219 domain-containing protein</fullName>
    </recommendedName>
</protein>